<sequence length="143" mass="15938">MIPQRVSLITLGAYELPKLRRFYRSLGWEELPVSSDAYAVFRTAGVLLSLYPAAELARDAGIQLPEQPGAYRPVTLAVNVDRREEVDAALQAVRQAGAEVLREPCDAVWGGRIAYFADPERNVWEIAWNPTAVFDERGGMISF</sequence>
<dbReference type="InterPro" id="IPR029068">
    <property type="entry name" value="Glyas_Bleomycin-R_OHBP_Dase"/>
</dbReference>
<proteinExistence type="predicted"/>
<dbReference type="PROSITE" id="PS51819">
    <property type="entry name" value="VOC"/>
    <property type="match status" value="1"/>
</dbReference>
<evidence type="ECO:0000259" key="1">
    <source>
        <dbReference type="PROSITE" id="PS51819"/>
    </source>
</evidence>
<accession>A0A6H2H582</accession>
<organism evidence="2 3">
    <name type="scientific">Paenibacillus albicereus</name>
    <dbReference type="NCBI Taxonomy" id="2726185"/>
    <lineage>
        <taxon>Bacteria</taxon>
        <taxon>Bacillati</taxon>
        <taxon>Bacillota</taxon>
        <taxon>Bacilli</taxon>
        <taxon>Bacillales</taxon>
        <taxon>Paenibacillaceae</taxon>
        <taxon>Paenibacillus</taxon>
    </lineage>
</organism>
<dbReference type="AlphaFoldDB" id="A0A6H2H582"/>
<feature type="domain" description="VOC" evidence="1">
    <location>
        <begin position="5"/>
        <end position="129"/>
    </location>
</feature>
<dbReference type="SUPFAM" id="SSF54593">
    <property type="entry name" value="Glyoxalase/Bleomycin resistance protein/Dihydroxybiphenyl dioxygenase"/>
    <property type="match status" value="1"/>
</dbReference>
<dbReference type="KEGG" id="palr:HGI30_20120"/>
<gene>
    <name evidence="2" type="ORF">HGI30_20120</name>
</gene>
<evidence type="ECO:0000313" key="2">
    <source>
        <dbReference type="EMBL" id="QJC54498.1"/>
    </source>
</evidence>
<dbReference type="PANTHER" id="PTHR36503">
    <property type="entry name" value="BLR2520 PROTEIN"/>
    <property type="match status" value="1"/>
</dbReference>
<dbReference type="Pfam" id="PF00903">
    <property type="entry name" value="Glyoxalase"/>
    <property type="match status" value="1"/>
</dbReference>
<dbReference type="EMBL" id="CP051428">
    <property type="protein sequence ID" value="QJC54498.1"/>
    <property type="molecule type" value="Genomic_DNA"/>
</dbReference>
<dbReference type="InterPro" id="IPR037523">
    <property type="entry name" value="VOC_core"/>
</dbReference>
<reference evidence="2 3" key="1">
    <citation type="submission" date="2020-04" db="EMBL/GenBank/DDBJ databases">
        <title>Novel Paenibacillus strain UniB2 isolated from commercial digestive syrup.</title>
        <authorList>
            <person name="Thorat V."/>
            <person name="Kirdat K."/>
            <person name="Tiwarekar B."/>
            <person name="Yadav A."/>
        </authorList>
    </citation>
    <scope>NUCLEOTIDE SEQUENCE [LARGE SCALE GENOMIC DNA]</scope>
    <source>
        <strain evidence="2 3">UniB2</strain>
    </source>
</reference>
<name>A0A6H2H582_9BACL</name>
<dbReference type="PANTHER" id="PTHR36503:SF1">
    <property type="entry name" value="BLR2520 PROTEIN"/>
    <property type="match status" value="1"/>
</dbReference>
<dbReference type="InterPro" id="IPR004360">
    <property type="entry name" value="Glyas_Fos-R_dOase_dom"/>
</dbReference>
<dbReference type="Proteomes" id="UP000502136">
    <property type="component" value="Chromosome"/>
</dbReference>
<dbReference type="Gene3D" id="3.10.180.10">
    <property type="entry name" value="2,3-Dihydroxybiphenyl 1,2-Dioxygenase, domain 1"/>
    <property type="match status" value="1"/>
</dbReference>
<protein>
    <submittedName>
        <fullName evidence="2">Glyoxalase</fullName>
    </submittedName>
</protein>
<evidence type="ECO:0000313" key="3">
    <source>
        <dbReference type="Proteomes" id="UP000502136"/>
    </source>
</evidence>
<keyword evidence="3" id="KW-1185">Reference proteome</keyword>